<protein>
    <submittedName>
        <fullName evidence="3">DUF1674 domain-containing protein</fullName>
    </submittedName>
</protein>
<organism evidence="3 4">
    <name type="scientific">Blastomonas fulva</name>
    <dbReference type="NCBI Taxonomy" id="1550728"/>
    <lineage>
        <taxon>Bacteria</taxon>
        <taxon>Pseudomonadati</taxon>
        <taxon>Pseudomonadota</taxon>
        <taxon>Alphaproteobacteria</taxon>
        <taxon>Sphingomonadales</taxon>
        <taxon>Sphingomonadaceae</taxon>
        <taxon>Blastomonas</taxon>
    </lineage>
</organism>
<proteinExistence type="inferred from homology"/>
<evidence type="ECO:0000256" key="1">
    <source>
        <dbReference type="ARBA" id="ARBA00005701"/>
    </source>
</evidence>
<comment type="similarity">
    <text evidence="1">Belongs to the SDHAF4 family.</text>
</comment>
<gene>
    <name evidence="3" type="ORF">B5J99_11220</name>
</gene>
<dbReference type="EMBL" id="CP020083">
    <property type="protein sequence ID" value="ASR51957.1"/>
    <property type="molecule type" value="Genomic_DNA"/>
</dbReference>
<dbReference type="GeneID" id="303486141"/>
<dbReference type="Pfam" id="PF07896">
    <property type="entry name" value="DUF1674"/>
    <property type="match status" value="1"/>
</dbReference>
<feature type="region of interest" description="Disordered" evidence="2">
    <location>
        <begin position="1"/>
        <end position="44"/>
    </location>
</feature>
<keyword evidence="4" id="KW-1185">Reference proteome</keyword>
<dbReference type="Proteomes" id="UP000258016">
    <property type="component" value="Chromosome"/>
</dbReference>
<dbReference type="RefSeq" id="WP_054136061.1">
    <property type="nucleotide sequence ID" value="NZ_CBDIRB010000001.1"/>
</dbReference>
<name>A0ABN5B4E0_9SPHN</name>
<evidence type="ECO:0000313" key="4">
    <source>
        <dbReference type="Proteomes" id="UP000258016"/>
    </source>
</evidence>
<accession>A0ABN5B4E0</accession>
<reference evidence="3 4" key="1">
    <citation type="submission" date="2017-03" db="EMBL/GenBank/DDBJ databases">
        <title>Complete genome sequence of Blastomonas fulva degrading microcsystin LR.</title>
        <authorList>
            <person name="Lee H.-g."/>
            <person name="Jin L."/>
            <person name="oh H.-M."/>
        </authorList>
    </citation>
    <scope>NUCLEOTIDE SEQUENCE [LARGE SCALE GENOMIC DNA]</scope>
    <source>
        <strain evidence="3 4">T2</strain>
    </source>
</reference>
<evidence type="ECO:0000256" key="2">
    <source>
        <dbReference type="SAM" id="MobiDB-lite"/>
    </source>
</evidence>
<evidence type="ECO:0000313" key="3">
    <source>
        <dbReference type="EMBL" id="ASR51957.1"/>
    </source>
</evidence>
<sequence length="59" mass="6542">MPETPRATRRPDHVKPPAHWAKSVPVPAPQPISDDQAEEAARGPTRFGDWELKGIAIDF</sequence>
<dbReference type="InterPro" id="IPR012875">
    <property type="entry name" value="SDHF4"/>
</dbReference>